<evidence type="ECO:0000313" key="3">
    <source>
        <dbReference type="Proteomes" id="UP000807306"/>
    </source>
</evidence>
<dbReference type="OrthoDB" id="3055037at2759"/>
<reference evidence="2" key="1">
    <citation type="submission" date="2020-11" db="EMBL/GenBank/DDBJ databases">
        <authorList>
            <consortium name="DOE Joint Genome Institute"/>
            <person name="Ahrendt S."/>
            <person name="Riley R."/>
            <person name="Andreopoulos W."/>
            <person name="Labutti K."/>
            <person name="Pangilinan J."/>
            <person name="Ruiz-Duenas F.J."/>
            <person name="Barrasa J.M."/>
            <person name="Sanchez-Garcia M."/>
            <person name="Camarero S."/>
            <person name="Miyauchi S."/>
            <person name="Serrano A."/>
            <person name="Linde D."/>
            <person name="Babiker R."/>
            <person name="Drula E."/>
            <person name="Ayuso-Fernandez I."/>
            <person name="Pacheco R."/>
            <person name="Padilla G."/>
            <person name="Ferreira P."/>
            <person name="Barriuso J."/>
            <person name="Kellner H."/>
            <person name="Castanera R."/>
            <person name="Alfaro M."/>
            <person name="Ramirez L."/>
            <person name="Pisabarro A.G."/>
            <person name="Kuo A."/>
            <person name="Tritt A."/>
            <person name="Lipzen A."/>
            <person name="He G."/>
            <person name="Yan M."/>
            <person name="Ng V."/>
            <person name="Cullen D."/>
            <person name="Martin F."/>
            <person name="Rosso M.-N."/>
            <person name="Henrissat B."/>
            <person name="Hibbett D."/>
            <person name="Martinez A.T."/>
            <person name="Grigoriev I.V."/>
        </authorList>
    </citation>
    <scope>NUCLEOTIDE SEQUENCE</scope>
    <source>
        <strain evidence="2">CBS 506.95</strain>
    </source>
</reference>
<dbReference type="InterPro" id="IPR040898">
    <property type="entry name" value="CxC6"/>
</dbReference>
<accession>A0A9P6JLH9</accession>
<name>A0A9P6JLH9_9AGAR</name>
<evidence type="ECO:0000313" key="2">
    <source>
        <dbReference type="EMBL" id="KAF9524704.1"/>
    </source>
</evidence>
<proteinExistence type="predicted"/>
<feature type="domain" description="CxC6 like cysteine cluster associated with KDZ" evidence="1">
    <location>
        <begin position="1"/>
        <end position="65"/>
    </location>
</feature>
<dbReference type="EMBL" id="MU157894">
    <property type="protein sequence ID" value="KAF9524704.1"/>
    <property type="molecule type" value="Genomic_DNA"/>
</dbReference>
<protein>
    <recommendedName>
        <fullName evidence="1">CxC6 like cysteine cluster associated with KDZ domain-containing protein</fullName>
    </recommendedName>
</protein>
<gene>
    <name evidence="2" type="ORF">CPB83DRAFT_736234</name>
</gene>
<comment type="caution">
    <text evidence="2">The sequence shown here is derived from an EMBL/GenBank/DDBJ whole genome shotgun (WGS) entry which is preliminary data.</text>
</comment>
<evidence type="ECO:0000259" key="1">
    <source>
        <dbReference type="Pfam" id="PF18721"/>
    </source>
</evidence>
<organism evidence="2 3">
    <name type="scientific">Crepidotus variabilis</name>
    <dbReference type="NCBI Taxonomy" id="179855"/>
    <lineage>
        <taxon>Eukaryota</taxon>
        <taxon>Fungi</taxon>
        <taxon>Dikarya</taxon>
        <taxon>Basidiomycota</taxon>
        <taxon>Agaricomycotina</taxon>
        <taxon>Agaricomycetes</taxon>
        <taxon>Agaricomycetidae</taxon>
        <taxon>Agaricales</taxon>
        <taxon>Agaricineae</taxon>
        <taxon>Crepidotaceae</taxon>
        <taxon>Crepidotus</taxon>
    </lineage>
</organism>
<sequence length="78" mass="8789">ISDGISSGRPCCAVHDCKQPLESVKHHFCPPHRDKSQHCAVVHCDKKAEPGFRTCSLPNHRKCEESYVEQGKAMFQLK</sequence>
<dbReference type="AlphaFoldDB" id="A0A9P6JLH9"/>
<dbReference type="Pfam" id="PF18721">
    <property type="entry name" value="CxC6"/>
    <property type="match status" value="1"/>
</dbReference>
<feature type="non-terminal residue" evidence="2">
    <location>
        <position position="1"/>
    </location>
</feature>
<dbReference type="Proteomes" id="UP000807306">
    <property type="component" value="Unassembled WGS sequence"/>
</dbReference>
<feature type="non-terminal residue" evidence="2">
    <location>
        <position position="78"/>
    </location>
</feature>
<keyword evidence="3" id="KW-1185">Reference proteome</keyword>